<feature type="compositionally biased region" description="Basic and acidic residues" evidence="1">
    <location>
        <begin position="123"/>
        <end position="137"/>
    </location>
</feature>
<feature type="region of interest" description="Disordered" evidence="1">
    <location>
        <begin position="1"/>
        <end position="442"/>
    </location>
</feature>
<feature type="compositionally biased region" description="Acidic residues" evidence="1">
    <location>
        <begin position="250"/>
        <end position="260"/>
    </location>
</feature>
<reference evidence="3 4" key="1">
    <citation type="submission" date="2015-01" db="EMBL/GenBank/DDBJ databases">
        <title>The Genome Sequence of Ochroconis gallopava CBS43764.</title>
        <authorList>
            <consortium name="The Broad Institute Genomics Platform"/>
            <person name="Cuomo C."/>
            <person name="de Hoog S."/>
            <person name="Gorbushina A."/>
            <person name="Stielow B."/>
            <person name="Teixiera M."/>
            <person name="Abouelleil A."/>
            <person name="Chapman S.B."/>
            <person name="Priest M."/>
            <person name="Young S.K."/>
            <person name="Wortman J."/>
            <person name="Nusbaum C."/>
            <person name="Birren B."/>
        </authorList>
    </citation>
    <scope>NUCLEOTIDE SEQUENCE [LARGE SCALE GENOMIC DNA]</scope>
    <source>
        <strain evidence="3 4">CBS 43764</strain>
    </source>
</reference>
<dbReference type="AlphaFoldDB" id="A0A0D2ALQ9"/>
<feature type="compositionally biased region" description="Polar residues" evidence="1">
    <location>
        <begin position="15"/>
        <end position="25"/>
    </location>
</feature>
<dbReference type="Proteomes" id="UP000053259">
    <property type="component" value="Unassembled WGS sequence"/>
</dbReference>
<feature type="compositionally biased region" description="Acidic residues" evidence="1">
    <location>
        <begin position="411"/>
        <end position="427"/>
    </location>
</feature>
<feature type="compositionally biased region" description="Polar residues" evidence="1">
    <location>
        <begin position="231"/>
        <end position="246"/>
    </location>
</feature>
<dbReference type="PANTHER" id="PTHR14689:SF0">
    <property type="entry name" value="COILED-COIL DOMAIN-CONTAINING PROTEIN 82"/>
    <property type="match status" value="1"/>
</dbReference>
<feature type="region of interest" description="Disordered" evidence="1">
    <location>
        <begin position="579"/>
        <end position="616"/>
    </location>
</feature>
<accession>A0A0D2ALQ9</accession>
<organism evidence="3 4">
    <name type="scientific">Verruconis gallopava</name>
    <dbReference type="NCBI Taxonomy" id="253628"/>
    <lineage>
        <taxon>Eukaryota</taxon>
        <taxon>Fungi</taxon>
        <taxon>Dikarya</taxon>
        <taxon>Ascomycota</taxon>
        <taxon>Pezizomycotina</taxon>
        <taxon>Dothideomycetes</taxon>
        <taxon>Pleosporomycetidae</taxon>
        <taxon>Venturiales</taxon>
        <taxon>Sympoventuriaceae</taxon>
        <taxon>Verruconis</taxon>
    </lineage>
</organism>
<feature type="compositionally biased region" description="Basic and acidic residues" evidence="1">
    <location>
        <begin position="221"/>
        <end position="230"/>
    </location>
</feature>
<dbReference type="GeneID" id="27316354"/>
<evidence type="ECO:0000313" key="4">
    <source>
        <dbReference type="Proteomes" id="UP000053259"/>
    </source>
</evidence>
<sequence>MARTKRQARLAFSPVHTSSPSNSHAIQEHGQRKYAKVSYEGSQHDKKRRRLDLSDDDVIQELGFPTPDKSSQLPPPSNPPNASLLSDIHLESESVSSSARLSGPWGKRRAKQGRLNFSNHIGTKLEESEKENNDGSRSDSSSGSDRISRVYSNTNKRRTSGHKSGIFSSQKQRSQPSDNDQSEDEALSSAHSTSDQSSSLKRLRKGTRGSQTESSTRRPHKEPFDPKESNAKSSATSTRRQISQINVDFAESESSGDDAPELYSSPTNKRKSKKELFKNDGFVVFSDSDETFDAMSKAETKPRKGRLLQRRRESTKSEQSDVEEVEKPRRRRLKRKPRTFTLQEQEDLEEDLEFLQSSPPSANASSVARKANPRLVALEALKRKRAGLDPTGPTTSRPDDAKSQGYFVSDASDDESANGQDEHDENESITSATASRHAFAPEDEDDDFIVEDDEDEPLGAPDDDIELPIYLTGITRMKPKQLFRYAVEWMVQKKLNPAYSQDREIYAITFKKLNDEVKGLAGSTFTSSAWTRDFTISLQARPGIELTEMGGLGMGLELDKCQACNRSGHPATFQIKFTGRPYNPETLEPLEQDGYSDYESNDNESDGSSISREEFDAKDRLVPSASRTYNVGRFCKDNALTAHALEHWKYQLNSWIVDWLENEGYLTDKKIVKRDRWDEPRRRKYAKKVVETMEATGQIKALWRQFRDEVDGARGMKSGWTGAQDNDY</sequence>
<dbReference type="VEuPathDB" id="FungiDB:PV09_08381"/>
<dbReference type="InParanoid" id="A0A0D2ALQ9"/>
<dbReference type="GO" id="GO:0005634">
    <property type="term" value="C:nucleus"/>
    <property type="evidence" value="ECO:0007669"/>
    <property type="project" value="TreeGrafter"/>
</dbReference>
<evidence type="ECO:0000259" key="2">
    <source>
        <dbReference type="Pfam" id="PF13926"/>
    </source>
</evidence>
<dbReference type="EMBL" id="KN847568">
    <property type="protein sequence ID" value="KIW00029.1"/>
    <property type="molecule type" value="Genomic_DNA"/>
</dbReference>
<feature type="compositionally biased region" description="Acidic residues" evidence="1">
    <location>
        <begin position="588"/>
        <end position="605"/>
    </location>
</feature>
<dbReference type="OrthoDB" id="21499at2759"/>
<feature type="compositionally biased region" description="Basic residues" evidence="1">
    <location>
        <begin position="328"/>
        <end position="338"/>
    </location>
</feature>
<evidence type="ECO:0000256" key="1">
    <source>
        <dbReference type="SAM" id="MobiDB-lite"/>
    </source>
</evidence>
<dbReference type="RefSeq" id="XP_016209898.1">
    <property type="nucleotide sequence ID" value="XM_016362263.1"/>
</dbReference>
<feature type="domain" description="DUF4211" evidence="2">
    <location>
        <begin position="447"/>
        <end position="587"/>
    </location>
</feature>
<dbReference type="Pfam" id="PF13926">
    <property type="entry name" value="DUF4211"/>
    <property type="match status" value="1"/>
</dbReference>
<dbReference type="STRING" id="253628.A0A0D2ALQ9"/>
<proteinExistence type="predicted"/>
<name>A0A0D2ALQ9_9PEZI</name>
<dbReference type="HOGENOM" id="CLU_021433_1_1_1"/>
<feature type="compositionally biased region" description="Polar residues" evidence="1">
    <location>
        <begin position="166"/>
        <end position="179"/>
    </location>
</feature>
<keyword evidence="4" id="KW-1185">Reference proteome</keyword>
<protein>
    <recommendedName>
        <fullName evidence="2">DUF4211 domain-containing protein</fullName>
    </recommendedName>
</protein>
<dbReference type="InterPro" id="IPR025451">
    <property type="entry name" value="DUF4211"/>
</dbReference>
<dbReference type="PANTHER" id="PTHR14689">
    <property type="entry name" value="PHORBOL-ESTER_DAG-TYPE DOMAIN-CONTAINING PROTEIN"/>
    <property type="match status" value="1"/>
</dbReference>
<feature type="compositionally biased region" description="Low complexity" evidence="1">
    <location>
        <begin position="188"/>
        <end position="199"/>
    </location>
</feature>
<evidence type="ECO:0000313" key="3">
    <source>
        <dbReference type="EMBL" id="KIW00029.1"/>
    </source>
</evidence>
<gene>
    <name evidence="3" type="ORF">PV09_08381</name>
</gene>
<feature type="compositionally biased region" description="Acidic residues" evidence="1">
    <location>
        <begin position="344"/>
        <end position="353"/>
    </location>
</feature>
<feature type="compositionally biased region" description="Low complexity" evidence="1">
    <location>
        <begin position="354"/>
        <end position="366"/>
    </location>
</feature>
<feature type="compositionally biased region" description="Basic and acidic residues" evidence="1">
    <location>
        <begin position="310"/>
        <end position="319"/>
    </location>
</feature>